<keyword evidence="3" id="KW-0482">Metalloprotease</keyword>
<evidence type="ECO:0000259" key="2">
    <source>
        <dbReference type="Pfam" id="PF02517"/>
    </source>
</evidence>
<evidence type="ECO:0000256" key="1">
    <source>
        <dbReference type="SAM" id="Phobius"/>
    </source>
</evidence>
<evidence type="ECO:0000313" key="3">
    <source>
        <dbReference type="EMBL" id="TCJ17364.1"/>
    </source>
</evidence>
<evidence type="ECO:0000313" key="4">
    <source>
        <dbReference type="Proteomes" id="UP000295244"/>
    </source>
</evidence>
<keyword evidence="1" id="KW-0472">Membrane</keyword>
<reference evidence="3 4" key="1">
    <citation type="submission" date="2019-03" db="EMBL/GenBank/DDBJ databases">
        <title>Whole genome sequence of a novel Rubrobacter taiwanensis strain, isolated from Yellowstone National Park.</title>
        <authorList>
            <person name="Freed S."/>
            <person name="Ramaley R.F."/>
            <person name="Kyndt J.A."/>
        </authorList>
    </citation>
    <scope>NUCLEOTIDE SEQUENCE [LARGE SCALE GENOMIC DNA]</scope>
    <source>
        <strain evidence="3 4">Yellowstone</strain>
    </source>
</reference>
<accession>A0A4R1BJA0</accession>
<gene>
    <name evidence="3" type="ORF">E0L93_07495</name>
</gene>
<dbReference type="AlphaFoldDB" id="A0A4R1BJA0"/>
<dbReference type="Pfam" id="PF02517">
    <property type="entry name" value="Rce1-like"/>
    <property type="match status" value="1"/>
</dbReference>
<dbReference type="PANTHER" id="PTHR43592">
    <property type="entry name" value="CAAX AMINO TERMINAL PROTEASE"/>
    <property type="match status" value="1"/>
</dbReference>
<sequence length="178" mass="19312">MSPRFLKLAAVFYGLLVVAAAAWNALRGREMLWIGDDPALSLLAGTLTAAGTVALGLLLYRAVPLLRRLADELAPQIVDRASPLGLVLVSVYSGVGEEAFFRGAVQPEFGLVVAAVAFGLVHIGPDRRYLIWTAWALAAGFLFGFLYEWTGGLLAPMLAHTLHNAATLLLWKRRRSRK</sequence>
<feature type="transmembrane region" description="Helical" evidence="1">
    <location>
        <begin position="129"/>
        <end position="147"/>
    </location>
</feature>
<keyword evidence="1" id="KW-0812">Transmembrane</keyword>
<proteinExistence type="predicted"/>
<protein>
    <submittedName>
        <fullName evidence="3">CPBP family intramembrane metalloprotease</fullName>
    </submittedName>
</protein>
<dbReference type="GO" id="GO:0004175">
    <property type="term" value="F:endopeptidase activity"/>
    <property type="evidence" value="ECO:0007669"/>
    <property type="project" value="UniProtKB-ARBA"/>
</dbReference>
<dbReference type="Proteomes" id="UP000295244">
    <property type="component" value="Unassembled WGS sequence"/>
</dbReference>
<dbReference type="GO" id="GO:0006508">
    <property type="term" value="P:proteolysis"/>
    <property type="evidence" value="ECO:0007669"/>
    <property type="project" value="UniProtKB-KW"/>
</dbReference>
<dbReference type="PANTHER" id="PTHR43592:SF15">
    <property type="entry name" value="CAAX AMINO TERMINAL PROTEASE FAMILY PROTEIN"/>
    <property type="match status" value="1"/>
</dbReference>
<dbReference type="InterPro" id="IPR003675">
    <property type="entry name" value="Rce1/LyrA-like_dom"/>
</dbReference>
<dbReference type="GO" id="GO:0008237">
    <property type="term" value="F:metallopeptidase activity"/>
    <property type="evidence" value="ECO:0007669"/>
    <property type="project" value="UniProtKB-KW"/>
</dbReference>
<dbReference type="EMBL" id="SKBU01000014">
    <property type="protein sequence ID" value="TCJ17364.1"/>
    <property type="molecule type" value="Genomic_DNA"/>
</dbReference>
<comment type="caution">
    <text evidence="3">The sequence shown here is derived from an EMBL/GenBank/DDBJ whole genome shotgun (WGS) entry which is preliminary data.</text>
</comment>
<feature type="transmembrane region" description="Helical" evidence="1">
    <location>
        <begin position="153"/>
        <end position="171"/>
    </location>
</feature>
<dbReference type="RefSeq" id="WP_132690535.1">
    <property type="nucleotide sequence ID" value="NZ_SKBU01000014.1"/>
</dbReference>
<name>A0A4R1BJA0_9ACTN</name>
<keyword evidence="4" id="KW-1185">Reference proteome</keyword>
<feature type="transmembrane region" description="Helical" evidence="1">
    <location>
        <begin position="40"/>
        <end position="60"/>
    </location>
</feature>
<organism evidence="3 4">
    <name type="scientific">Rubrobacter taiwanensis</name>
    <dbReference type="NCBI Taxonomy" id="185139"/>
    <lineage>
        <taxon>Bacteria</taxon>
        <taxon>Bacillati</taxon>
        <taxon>Actinomycetota</taxon>
        <taxon>Rubrobacteria</taxon>
        <taxon>Rubrobacterales</taxon>
        <taxon>Rubrobacteraceae</taxon>
        <taxon>Rubrobacter</taxon>
    </lineage>
</organism>
<dbReference type="GO" id="GO:0080120">
    <property type="term" value="P:CAAX-box protein maturation"/>
    <property type="evidence" value="ECO:0007669"/>
    <property type="project" value="UniProtKB-ARBA"/>
</dbReference>
<keyword evidence="3" id="KW-0645">Protease</keyword>
<keyword evidence="1" id="KW-1133">Transmembrane helix</keyword>
<keyword evidence="3" id="KW-0378">Hydrolase</keyword>
<feature type="domain" description="CAAX prenyl protease 2/Lysostaphin resistance protein A-like" evidence="2">
    <location>
        <begin position="83"/>
        <end position="165"/>
    </location>
</feature>